<evidence type="ECO:0000256" key="2">
    <source>
        <dbReference type="SAM" id="SignalP"/>
    </source>
</evidence>
<dbReference type="Gene3D" id="2.60.40.10">
    <property type="entry name" value="Immunoglobulins"/>
    <property type="match status" value="2"/>
</dbReference>
<dbReference type="EMBL" id="GEEE01018685">
    <property type="protein sequence ID" value="JAP44540.1"/>
    <property type="molecule type" value="Transcribed_RNA"/>
</dbReference>
<dbReference type="PROSITE" id="PS50853">
    <property type="entry name" value="FN3"/>
    <property type="match status" value="2"/>
</dbReference>
<reference evidence="4" key="1">
    <citation type="submission" date="2016-01" db="EMBL/GenBank/DDBJ databases">
        <title>Reference transcriptome for the parasite Schistocephalus solidus: insights into the molecular evolution of parasitism.</title>
        <authorList>
            <person name="Hebert F.O."/>
            <person name="Grambauer S."/>
            <person name="Barber I."/>
            <person name="Landry C.R."/>
            <person name="Aubin-Horth N."/>
        </authorList>
    </citation>
    <scope>NUCLEOTIDE SEQUENCE</scope>
</reference>
<protein>
    <submittedName>
        <fullName evidence="4">Tyrosine-protein phosphatase Lar</fullName>
    </submittedName>
</protein>
<dbReference type="SMART" id="SM00060">
    <property type="entry name" value="FN3"/>
    <property type="match status" value="2"/>
</dbReference>
<keyword evidence="2" id="KW-0732">Signal</keyword>
<evidence type="ECO:0000256" key="1">
    <source>
        <dbReference type="ARBA" id="ARBA00022737"/>
    </source>
</evidence>
<sequence>MISPTFCLLFQILLVCGGSNEEDQFFPSNFKGEVTSSSNVVLTYEAAKKSLLGVPQYLITRIENYINNDTPQTKKIKEYWTTTTISRINGLSPSTLYTFKLQALKARLTPYDKYIEITLKTWDKAECNPSNLRSEFLDESKVLLTWNAVTKCGSAPAFYELKCNPCAKDSHKTKNNSYVVEDLQPKTQYTFKVFAVSSTGDYYYPGVAMHVRTTEKAVEIPSKLNTEVLTSSNTIKNEPAVSKDETTGSIAVEIPSK</sequence>
<name>A0A0X3NZJ2_SCHSO</name>
<dbReference type="InterPro" id="IPR036116">
    <property type="entry name" value="FN3_sf"/>
</dbReference>
<accession>A0A0X3NZJ2</accession>
<dbReference type="AlphaFoldDB" id="A0A0X3NZJ2"/>
<dbReference type="SUPFAM" id="SSF49265">
    <property type="entry name" value="Fibronectin type III"/>
    <property type="match status" value="2"/>
</dbReference>
<evidence type="ECO:0000313" key="4">
    <source>
        <dbReference type="EMBL" id="JAP44540.1"/>
    </source>
</evidence>
<feature type="signal peptide" evidence="2">
    <location>
        <begin position="1"/>
        <end position="17"/>
    </location>
</feature>
<dbReference type="InterPro" id="IPR013783">
    <property type="entry name" value="Ig-like_fold"/>
</dbReference>
<dbReference type="CDD" id="cd00063">
    <property type="entry name" value="FN3"/>
    <property type="match status" value="2"/>
</dbReference>
<proteinExistence type="predicted"/>
<evidence type="ECO:0000259" key="3">
    <source>
        <dbReference type="PROSITE" id="PS50853"/>
    </source>
</evidence>
<dbReference type="PANTHER" id="PTHR46708">
    <property type="entry name" value="TENASCIN"/>
    <property type="match status" value="1"/>
</dbReference>
<gene>
    <name evidence="4" type="primary">LAR</name>
    <name evidence="4" type="ORF">TR139268</name>
</gene>
<keyword evidence="1" id="KW-0677">Repeat</keyword>
<dbReference type="InterPro" id="IPR003961">
    <property type="entry name" value="FN3_dom"/>
</dbReference>
<organism evidence="4">
    <name type="scientific">Schistocephalus solidus</name>
    <name type="common">Tapeworm</name>
    <dbReference type="NCBI Taxonomy" id="70667"/>
    <lineage>
        <taxon>Eukaryota</taxon>
        <taxon>Metazoa</taxon>
        <taxon>Spiralia</taxon>
        <taxon>Lophotrochozoa</taxon>
        <taxon>Platyhelminthes</taxon>
        <taxon>Cestoda</taxon>
        <taxon>Eucestoda</taxon>
        <taxon>Diphyllobothriidea</taxon>
        <taxon>Diphyllobothriidae</taxon>
        <taxon>Schistocephalus</taxon>
    </lineage>
</organism>
<feature type="chain" id="PRO_5007050829" evidence="2">
    <location>
        <begin position="18"/>
        <end position="257"/>
    </location>
</feature>
<feature type="domain" description="Fibronectin type-III" evidence="3">
    <location>
        <begin position="26"/>
        <end position="124"/>
    </location>
</feature>
<dbReference type="InterPro" id="IPR050991">
    <property type="entry name" value="ECM_Regulatory_Proteins"/>
</dbReference>
<feature type="domain" description="Fibronectin type-III" evidence="3">
    <location>
        <begin position="128"/>
        <end position="216"/>
    </location>
</feature>
<feature type="non-terminal residue" evidence="4">
    <location>
        <position position="257"/>
    </location>
</feature>
<dbReference type="Pfam" id="PF00041">
    <property type="entry name" value="fn3"/>
    <property type="match status" value="1"/>
</dbReference>